<organism evidence="22">
    <name type="scientific">Timema monikensis</name>
    <dbReference type="NCBI Taxonomy" id="170555"/>
    <lineage>
        <taxon>Eukaryota</taxon>
        <taxon>Metazoa</taxon>
        <taxon>Ecdysozoa</taxon>
        <taxon>Arthropoda</taxon>
        <taxon>Hexapoda</taxon>
        <taxon>Insecta</taxon>
        <taxon>Pterygota</taxon>
        <taxon>Neoptera</taxon>
        <taxon>Polyneoptera</taxon>
        <taxon>Phasmatodea</taxon>
        <taxon>Timematodea</taxon>
        <taxon>Timematoidea</taxon>
        <taxon>Timematidae</taxon>
        <taxon>Timema</taxon>
    </lineage>
</organism>
<evidence type="ECO:0000256" key="2">
    <source>
        <dbReference type="ARBA" id="ARBA00004496"/>
    </source>
</evidence>
<evidence type="ECO:0000256" key="1">
    <source>
        <dbReference type="ARBA" id="ARBA00004123"/>
    </source>
</evidence>
<evidence type="ECO:0000256" key="19">
    <source>
        <dbReference type="ARBA" id="ARBA00032946"/>
    </source>
</evidence>
<comment type="catalytic activity">
    <reaction evidence="20">
        <text>a 5'-end (N(7)-methyl 5'-triphosphoguanosine)-ribonucleoside in mRNA + H2O = N(7)-methyl-GMP + a 5'-end diphospho-ribonucleoside in mRNA + 2 H(+)</text>
        <dbReference type="Rhea" id="RHEA:65388"/>
        <dbReference type="Rhea" id="RHEA-COMP:17165"/>
        <dbReference type="Rhea" id="RHEA-COMP:17167"/>
        <dbReference type="ChEBI" id="CHEBI:15377"/>
        <dbReference type="ChEBI" id="CHEBI:15378"/>
        <dbReference type="ChEBI" id="CHEBI:58285"/>
        <dbReference type="ChEBI" id="CHEBI:156461"/>
        <dbReference type="ChEBI" id="CHEBI:167616"/>
        <dbReference type="EC" id="3.6.1.59"/>
    </reaction>
</comment>
<evidence type="ECO:0000256" key="5">
    <source>
        <dbReference type="ARBA" id="ARBA00012520"/>
    </source>
</evidence>
<dbReference type="GO" id="GO:0000340">
    <property type="term" value="F:RNA 7-methylguanosine cap binding"/>
    <property type="evidence" value="ECO:0007669"/>
    <property type="project" value="TreeGrafter"/>
</dbReference>
<dbReference type="EMBL" id="OB793385">
    <property type="protein sequence ID" value="CAD7427143.1"/>
    <property type="molecule type" value="Genomic_DNA"/>
</dbReference>
<dbReference type="EC" id="3.6.1.59" evidence="5"/>
<keyword evidence="12" id="KW-0508">mRNA splicing</keyword>
<comment type="similarity">
    <text evidence="3">Belongs to the HIT family.</text>
</comment>
<dbReference type="InterPro" id="IPR008594">
    <property type="entry name" value="DcpS/DCS2"/>
</dbReference>
<keyword evidence="8" id="KW-0597">Phosphoprotein</keyword>
<dbReference type="GO" id="GO:0005634">
    <property type="term" value="C:nucleus"/>
    <property type="evidence" value="ECO:0007669"/>
    <property type="project" value="UniProtKB-SubCell"/>
</dbReference>
<keyword evidence="9" id="KW-0507">mRNA processing</keyword>
<evidence type="ECO:0000256" key="7">
    <source>
        <dbReference type="ARBA" id="ARBA00022490"/>
    </source>
</evidence>
<keyword evidence="7" id="KW-0963">Cytoplasm</keyword>
<evidence type="ECO:0000256" key="16">
    <source>
        <dbReference type="ARBA" id="ARBA00030609"/>
    </source>
</evidence>
<dbReference type="GO" id="GO:0000932">
    <property type="term" value="C:P-body"/>
    <property type="evidence" value="ECO:0007669"/>
    <property type="project" value="TreeGrafter"/>
</dbReference>
<evidence type="ECO:0000256" key="15">
    <source>
        <dbReference type="ARBA" id="ARBA00030042"/>
    </source>
</evidence>
<dbReference type="SUPFAM" id="SSF102860">
    <property type="entry name" value="mRNA decapping enzyme DcpS N-terminal domain"/>
    <property type="match status" value="1"/>
</dbReference>
<evidence type="ECO:0000256" key="4">
    <source>
        <dbReference type="ARBA" id="ARBA00011140"/>
    </source>
</evidence>
<name>A0A7R9HNZ9_9NEOP</name>
<evidence type="ECO:0000256" key="11">
    <source>
        <dbReference type="ARBA" id="ARBA00022990"/>
    </source>
</evidence>
<comment type="subcellular location">
    <subcellularLocation>
        <location evidence="2">Cytoplasm</location>
    </subcellularLocation>
    <subcellularLocation>
        <location evidence="1">Nucleus</location>
    </subcellularLocation>
</comment>
<evidence type="ECO:0000256" key="14">
    <source>
        <dbReference type="ARBA" id="ARBA00029885"/>
    </source>
</evidence>
<dbReference type="Gene3D" id="3.30.428.10">
    <property type="entry name" value="HIT-like"/>
    <property type="match status" value="1"/>
</dbReference>
<dbReference type="InterPro" id="IPR011145">
    <property type="entry name" value="Scavenger_mRNA_decap_enz_N"/>
</dbReference>
<comment type="subunit">
    <text evidence="4">Homodimer. Associates with components of the exosome multienzyme ribonuclease complex, such as EXOSC3 and EXOSC4. Interacts with NDOR1.</text>
</comment>
<evidence type="ECO:0000256" key="13">
    <source>
        <dbReference type="ARBA" id="ARBA00023242"/>
    </source>
</evidence>
<evidence type="ECO:0000256" key="6">
    <source>
        <dbReference type="ARBA" id="ARBA00015636"/>
    </source>
</evidence>
<evidence type="ECO:0000256" key="10">
    <source>
        <dbReference type="ARBA" id="ARBA00022801"/>
    </source>
</evidence>
<keyword evidence="13" id="KW-0539">Nucleus</keyword>
<dbReference type="GO" id="GO:0140932">
    <property type="term" value="F:5'-(N(7)-methyl 5'-triphosphoguanosine)-[mRNA] diphosphatase activity"/>
    <property type="evidence" value="ECO:0007669"/>
    <property type="project" value="UniProtKB-EC"/>
</dbReference>
<keyword evidence="21" id="KW-0812">Transmembrane</keyword>
<keyword evidence="10" id="KW-0378">Hydrolase</keyword>
<keyword evidence="21" id="KW-0472">Membrane</keyword>
<evidence type="ECO:0000256" key="18">
    <source>
        <dbReference type="ARBA" id="ARBA00030830"/>
    </source>
</evidence>
<evidence type="ECO:0000256" key="17">
    <source>
        <dbReference type="ARBA" id="ARBA00030789"/>
    </source>
</evidence>
<evidence type="ECO:0000256" key="8">
    <source>
        <dbReference type="ARBA" id="ARBA00022553"/>
    </source>
</evidence>
<dbReference type="GO" id="GO:0006397">
    <property type="term" value="P:mRNA processing"/>
    <property type="evidence" value="ECO:0007669"/>
    <property type="project" value="UniProtKB-KW"/>
</dbReference>
<evidence type="ECO:0000256" key="3">
    <source>
        <dbReference type="ARBA" id="ARBA00010208"/>
    </source>
</evidence>
<sequence>MAEIVASTLVGKEPPIKRAKVEENGSNCEESIHAFIKNFAGFETTRILSESSQRKTICIEGSFEGNTSPAIVILEKKPFSGQNLKNILNIESILSKDFINDIYGNYECFPKLEYNGIKTTIIHPATEKHIKKFESQPIHLVEETPELYESITYPHLQTEQFDLTWVHNILEHKSEVDRIVFEDSDPTNGFILLPDLKWDGKQIENLYLVGIVNKKGIKSLRDLTGEHLNLLKNLMEKGCNAIEEKYKLPRSKLRVYLHYQPSFYHLHVHFTNLKYDAPGIYSEKSHLLTAVINNIELMPEYFQRVTLPFVLKETDKLFLKYEEKALLSVVLLAPALLVVILLPPALSVANSGCATPITTTGGTTLIISTTSIAAPSTAATPAPITLKI</sequence>
<dbReference type="GO" id="GO:0008380">
    <property type="term" value="P:RNA splicing"/>
    <property type="evidence" value="ECO:0007669"/>
    <property type="project" value="UniProtKB-KW"/>
</dbReference>
<gene>
    <name evidence="22" type="ORF">TMSB3V08_LOCUS4007</name>
</gene>
<dbReference type="Gene3D" id="3.30.200.40">
    <property type="entry name" value="Scavenger mRNA decapping enzyme, N-terminal domain"/>
    <property type="match status" value="1"/>
</dbReference>
<proteinExistence type="inferred from homology"/>
<feature type="transmembrane region" description="Helical" evidence="21">
    <location>
        <begin position="325"/>
        <end position="346"/>
    </location>
</feature>
<evidence type="ECO:0000256" key="21">
    <source>
        <dbReference type="SAM" id="Phobius"/>
    </source>
</evidence>
<dbReference type="PANTHER" id="PTHR12978:SF0">
    <property type="entry name" value="M7GPPPX DIPHOSPHATASE"/>
    <property type="match status" value="1"/>
</dbReference>
<dbReference type="Pfam" id="PF11969">
    <property type="entry name" value="DcpS_C"/>
    <property type="match status" value="1"/>
</dbReference>
<dbReference type="FunFam" id="3.30.200.40:FF:000001">
    <property type="entry name" value="m7GpppX diphosphatase"/>
    <property type="match status" value="1"/>
</dbReference>
<dbReference type="InterPro" id="IPR036265">
    <property type="entry name" value="HIT-like_sf"/>
</dbReference>
<dbReference type="GO" id="GO:0000290">
    <property type="term" value="P:deadenylation-dependent decapping of nuclear-transcribed mRNA"/>
    <property type="evidence" value="ECO:0007669"/>
    <property type="project" value="InterPro"/>
</dbReference>
<keyword evidence="21" id="KW-1133">Transmembrane helix</keyword>
<dbReference type="AlphaFoldDB" id="A0A7R9HNZ9"/>
<dbReference type="SUPFAM" id="SSF54197">
    <property type="entry name" value="HIT-like"/>
    <property type="match status" value="1"/>
</dbReference>
<dbReference type="Pfam" id="PF05652">
    <property type="entry name" value="DcpS"/>
    <property type="match status" value="1"/>
</dbReference>
<evidence type="ECO:0000256" key="20">
    <source>
        <dbReference type="ARBA" id="ARBA00048222"/>
    </source>
</evidence>
<keyword evidence="11" id="KW-0007">Acetylation</keyword>
<evidence type="ECO:0000256" key="9">
    <source>
        <dbReference type="ARBA" id="ARBA00022664"/>
    </source>
</evidence>
<dbReference type="PANTHER" id="PTHR12978">
    <property type="entry name" value="HISTIDINE TRIAD HIT PROTEIN MEMBER"/>
    <property type="match status" value="1"/>
</dbReference>
<protein>
    <recommendedName>
        <fullName evidence="6">m7GpppX diphosphatase</fullName>
        <ecNumber evidence="5">3.6.1.59</ecNumber>
    </recommendedName>
    <alternativeName>
        <fullName evidence="19">DCS-1</fullName>
    </alternativeName>
    <alternativeName>
        <fullName evidence="16">Decapping scavenger enzyme</fullName>
    </alternativeName>
    <alternativeName>
        <fullName evidence="17">Hint-related 7meGMP-directed hydrolase</fullName>
    </alternativeName>
    <alternativeName>
        <fullName evidence="15">Histidine triad nucleotide-binding protein 5</fullName>
    </alternativeName>
    <alternativeName>
        <fullName evidence="18">Histidine triad protein member 5</fullName>
    </alternativeName>
    <alternativeName>
        <fullName evidence="14">Scavenger mRNA-decapping enzyme DcpS</fullName>
    </alternativeName>
</protein>
<accession>A0A7R9HNZ9</accession>
<evidence type="ECO:0000313" key="22">
    <source>
        <dbReference type="EMBL" id="CAD7427143.1"/>
    </source>
</evidence>
<reference evidence="22" key="1">
    <citation type="submission" date="2020-11" db="EMBL/GenBank/DDBJ databases">
        <authorList>
            <person name="Tran Van P."/>
        </authorList>
    </citation>
    <scope>NUCLEOTIDE SEQUENCE</scope>
</reference>
<evidence type="ECO:0000256" key="12">
    <source>
        <dbReference type="ARBA" id="ARBA00023187"/>
    </source>
</evidence>
<dbReference type="FunFam" id="3.30.428.10:FF:000006">
    <property type="entry name" value="m7GpppX diphosphatase"/>
    <property type="match status" value="1"/>
</dbReference>